<dbReference type="PANTHER" id="PTHR22954:SF3">
    <property type="entry name" value="PROTEIN CBG08539"/>
    <property type="match status" value="1"/>
</dbReference>
<organism evidence="1">
    <name type="scientific">Cacopsylla melanoneura</name>
    <dbReference type="NCBI Taxonomy" id="428564"/>
    <lineage>
        <taxon>Eukaryota</taxon>
        <taxon>Metazoa</taxon>
        <taxon>Ecdysozoa</taxon>
        <taxon>Arthropoda</taxon>
        <taxon>Hexapoda</taxon>
        <taxon>Insecta</taxon>
        <taxon>Pterygota</taxon>
        <taxon>Neoptera</taxon>
        <taxon>Paraneoptera</taxon>
        <taxon>Hemiptera</taxon>
        <taxon>Sternorrhyncha</taxon>
        <taxon>Psylloidea</taxon>
        <taxon>Psyllidae</taxon>
        <taxon>Psyllinae</taxon>
        <taxon>Cacopsylla</taxon>
    </lineage>
</organism>
<evidence type="ECO:0000313" key="1">
    <source>
        <dbReference type="EMBL" id="CAG6680394.1"/>
    </source>
</evidence>
<dbReference type="EMBL" id="HBUF01252008">
    <property type="protein sequence ID" value="CAG6680394.1"/>
    <property type="molecule type" value="Transcribed_RNA"/>
</dbReference>
<sequence>MNLVSDQLNTLVRKRTCLQGRVAKLNTEVLNVTLDPSQAEMFMKCADSLDDELYRLQDKIIELCEDDAVEDQETHYHDISNQLLDVQMILNKYIKSQNTSGISSVQLPTITLPTFNGSVENWSSFRDLFFHIIHNNKDLSSVQKFQYLKTSLTDDAACLVQHLPLTTNNYNIAWSLLNENYSNQNIAVYHHLKNIFNVTYSSSTRLTSLKTMLNVLRSNLSAIKSLEVNTMHWDILIVHLMESKFDDDLFADWIRRQNKKSLPTLSELYEFLSEMILIAGRVESRITSTSSSTSCKKCPLCKVAKHKLYECYRFQSYSIEDRILFVNYNNMCENCLSTNLHTTVDCPSKVMCKICSQMHHSLLHHISESDSVAGKCLSKCQSSSSLIHSNSACRKRANTQKKRSWRTSPYEFDRCLNAKRPKRWRNQQDEPFNVNHNSVDKCNHPHASRWKDKSKKICAMMSSCPLCISMKKS</sequence>
<proteinExistence type="predicted"/>
<accession>A0A8D8T2Q5</accession>
<name>A0A8D8T2Q5_9HEMI</name>
<dbReference type="Pfam" id="PF03564">
    <property type="entry name" value="DUF1759"/>
    <property type="match status" value="1"/>
</dbReference>
<protein>
    <submittedName>
        <fullName evidence="1">Uncharacterized protein</fullName>
    </submittedName>
</protein>
<dbReference type="AlphaFoldDB" id="A0A8D8T2Q5"/>
<dbReference type="InterPro" id="IPR005312">
    <property type="entry name" value="DUF1759"/>
</dbReference>
<dbReference type="PANTHER" id="PTHR22954">
    <property type="entry name" value="RETROVIRAL PROTEASE-RELATED"/>
    <property type="match status" value="1"/>
</dbReference>
<dbReference type="EMBL" id="HBUF01252007">
    <property type="protein sequence ID" value="CAG6680393.1"/>
    <property type="molecule type" value="Transcribed_RNA"/>
</dbReference>
<reference evidence="1" key="1">
    <citation type="submission" date="2021-05" db="EMBL/GenBank/DDBJ databases">
        <authorList>
            <person name="Alioto T."/>
            <person name="Alioto T."/>
            <person name="Gomez Garrido J."/>
        </authorList>
    </citation>
    <scope>NUCLEOTIDE SEQUENCE</scope>
</reference>